<keyword evidence="1" id="KW-1133">Transmembrane helix</keyword>
<protein>
    <submittedName>
        <fullName evidence="2">Arsenite efflux pump ACR3</fullName>
    </submittedName>
</protein>
<evidence type="ECO:0000313" key="3">
    <source>
        <dbReference type="Proteomes" id="UP000185744"/>
    </source>
</evidence>
<feature type="transmembrane region" description="Helical" evidence="1">
    <location>
        <begin position="12"/>
        <end position="30"/>
    </location>
</feature>
<comment type="caution">
    <text evidence="2">The sequence shown here is derived from an EMBL/GenBank/DDBJ whole genome shotgun (WGS) entry which is preliminary data.</text>
</comment>
<sequence length="51" mass="5785">MIPAIPNTLGKLEYAHINIPIAVLIWFMIYPTMAEINFKSIIEVKKDPKAS</sequence>
<evidence type="ECO:0000313" key="2">
    <source>
        <dbReference type="EMBL" id="OKY78721.1"/>
    </source>
</evidence>
<keyword evidence="1" id="KW-0472">Membrane</keyword>
<keyword evidence="3" id="KW-1185">Reference proteome</keyword>
<dbReference type="InParanoid" id="A0A1Q6DWH9"/>
<dbReference type="EMBL" id="MSDW01000001">
    <property type="protein sequence ID" value="OKY78721.1"/>
    <property type="molecule type" value="Genomic_DNA"/>
</dbReference>
<organism evidence="2 3">
    <name type="scientific">Methanohalarchaeum thermophilum</name>
    <dbReference type="NCBI Taxonomy" id="1903181"/>
    <lineage>
        <taxon>Archaea</taxon>
        <taxon>Methanobacteriati</taxon>
        <taxon>Methanobacteriota</taxon>
        <taxon>Methanonatronarchaeia</taxon>
        <taxon>Methanonatronarchaeales</taxon>
        <taxon>Methanonatronarchaeaceae</taxon>
        <taxon>Candidatus Methanohalarchaeum</taxon>
    </lineage>
</organism>
<reference evidence="2" key="1">
    <citation type="submission" date="2016-12" db="EMBL/GenBank/DDBJ databases">
        <title>Discovery of methanogenic haloarchaea.</title>
        <authorList>
            <person name="Sorokin D.Y."/>
            <person name="Makarova K.S."/>
            <person name="Abbas B."/>
            <person name="Ferrer M."/>
            <person name="Golyshin P.N."/>
        </authorList>
    </citation>
    <scope>NUCLEOTIDE SEQUENCE [LARGE SCALE GENOMIC DNA]</scope>
    <source>
        <strain evidence="2">HMET1</strain>
    </source>
</reference>
<accession>A0A1Q6DWH9</accession>
<proteinExistence type="predicted"/>
<dbReference type="AlphaFoldDB" id="A0A1Q6DWH9"/>
<dbReference type="Proteomes" id="UP000185744">
    <property type="component" value="Unassembled WGS sequence"/>
</dbReference>
<gene>
    <name evidence="2" type="ORF">BTN85_1220</name>
</gene>
<keyword evidence="1" id="KW-0812">Transmembrane</keyword>
<evidence type="ECO:0000256" key="1">
    <source>
        <dbReference type="SAM" id="Phobius"/>
    </source>
</evidence>
<dbReference type="STRING" id="1903181.BTN85_1220"/>
<name>A0A1Q6DWH9_METT1</name>